<dbReference type="EMBL" id="LAZR01049622">
    <property type="protein sequence ID" value="KKK89220.1"/>
    <property type="molecule type" value="Genomic_DNA"/>
</dbReference>
<feature type="region of interest" description="Disordered" evidence="1">
    <location>
        <begin position="1"/>
        <end position="30"/>
    </location>
</feature>
<proteinExistence type="predicted"/>
<dbReference type="AlphaFoldDB" id="A0A0F8ZTB2"/>
<reference evidence="2" key="1">
    <citation type="journal article" date="2015" name="Nature">
        <title>Complex archaea that bridge the gap between prokaryotes and eukaryotes.</title>
        <authorList>
            <person name="Spang A."/>
            <person name="Saw J.H."/>
            <person name="Jorgensen S.L."/>
            <person name="Zaremba-Niedzwiedzka K."/>
            <person name="Martijn J."/>
            <person name="Lind A.E."/>
            <person name="van Eijk R."/>
            <person name="Schleper C."/>
            <person name="Guy L."/>
            <person name="Ettema T.J."/>
        </authorList>
    </citation>
    <scope>NUCLEOTIDE SEQUENCE</scope>
</reference>
<comment type="caution">
    <text evidence="2">The sequence shown here is derived from an EMBL/GenBank/DDBJ whole genome shotgun (WGS) entry which is preliminary data.</text>
</comment>
<protein>
    <submittedName>
        <fullName evidence="2">Uncharacterized protein</fullName>
    </submittedName>
</protein>
<evidence type="ECO:0000313" key="2">
    <source>
        <dbReference type="EMBL" id="KKK89220.1"/>
    </source>
</evidence>
<evidence type="ECO:0000256" key="1">
    <source>
        <dbReference type="SAM" id="MobiDB-lite"/>
    </source>
</evidence>
<gene>
    <name evidence="2" type="ORF">LCGC14_2735300</name>
</gene>
<accession>A0A0F8ZTB2</accession>
<name>A0A0F8ZTB2_9ZZZZ</name>
<sequence length="101" mass="11100">MPTGTGRGRGRGRSQEGSSSKSGDGGYNNDERIKVGVAWINGQKADGYLDDMLEDSVYLRFSLDEHPEIPEGWNIFGFPNKNKQGKAPDIDFVALPPRDKS</sequence>
<organism evidence="2">
    <name type="scientific">marine sediment metagenome</name>
    <dbReference type="NCBI Taxonomy" id="412755"/>
    <lineage>
        <taxon>unclassified sequences</taxon>
        <taxon>metagenomes</taxon>
        <taxon>ecological metagenomes</taxon>
    </lineage>
</organism>